<dbReference type="Proteomes" id="UP000192448">
    <property type="component" value="Unassembled WGS sequence"/>
</dbReference>
<dbReference type="Pfam" id="PF07859">
    <property type="entry name" value="Abhydrolase_3"/>
    <property type="match status" value="1"/>
</dbReference>
<dbReference type="InterPro" id="IPR002168">
    <property type="entry name" value="Lipase_GDXG_HIS_AS"/>
</dbReference>
<dbReference type="PROSITE" id="PS01173">
    <property type="entry name" value="LIPASE_GDXG_HIS"/>
    <property type="match status" value="1"/>
</dbReference>
<dbReference type="AlphaFoldDB" id="A0A1X0AY64"/>
<sequence>MRQWCVILRHLTGRHGDSAHTLAMSINQPKDPLGAIYAEWTQEFVAHPDMSLRLMRWVFEDWQRATAEPEDVTYQSTEIGGVAGILVKPLDADSGQMLVVLHGGGFALGSSASHRKLAGHLARAFGAYAFVADFRRAPEHPYPAQIEDTTAVFEALAAGGTAPADITFVGDSAGASIAIATTLKLIGDGGATPGRVIAISPWLDMENSGSTIESNNDTDFLITREGLQGNIDRYLSGGASPTDPLVNPLYADFTGFPRIYITASDTESLYADATRLAERARRAGVDVTFDVASGEQHVFPLLAGRLSAADASIAAMAAWYRAAKPLTV</sequence>
<organism evidence="4 5">
    <name type="scientific">Mycobacterium aquaticum</name>
    <dbReference type="NCBI Taxonomy" id="1927124"/>
    <lineage>
        <taxon>Bacteria</taxon>
        <taxon>Bacillati</taxon>
        <taxon>Actinomycetota</taxon>
        <taxon>Actinomycetes</taxon>
        <taxon>Mycobacteriales</taxon>
        <taxon>Mycobacteriaceae</taxon>
        <taxon>Mycobacterium</taxon>
    </lineage>
</organism>
<keyword evidence="5" id="KW-1185">Reference proteome</keyword>
<dbReference type="InterPro" id="IPR013094">
    <property type="entry name" value="AB_hydrolase_3"/>
</dbReference>
<evidence type="ECO:0000313" key="5">
    <source>
        <dbReference type="Proteomes" id="UP000192448"/>
    </source>
</evidence>
<dbReference type="SUPFAM" id="SSF53474">
    <property type="entry name" value="alpha/beta-Hydrolases"/>
    <property type="match status" value="1"/>
</dbReference>
<comment type="caution">
    <text evidence="4">The sequence shown here is derived from an EMBL/GenBank/DDBJ whole genome shotgun (WGS) entry which is preliminary data.</text>
</comment>
<reference evidence="4 5" key="1">
    <citation type="submission" date="2017-02" db="EMBL/GenBank/DDBJ databases">
        <title>The new phylogeny of genus Mycobacterium.</title>
        <authorList>
            <person name="Tortoli E."/>
            <person name="Trovato A."/>
            <person name="Cirillo D.M."/>
        </authorList>
    </citation>
    <scope>NUCLEOTIDE SEQUENCE [LARGE SCALE GENOMIC DNA]</scope>
    <source>
        <strain evidence="4 5">RW6</strain>
    </source>
</reference>
<dbReference type="GO" id="GO:0016787">
    <property type="term" value="F:hydrolase activity"/>
    <property type="evidence" value="ECO:0007669"/>
    <property type="project" value="UniProtKB-KW"/>
</dbReference>
<proteinExistence type="inferred from homology"/>
<accession>A0A1X0AY64</accession>
<comment type="similarity">
    <text evidence="1">Belongs to the 'GDXG' lipolytic enzyme family.</text>
</comment>
<gene>
    <name evidence="4" type="ORF">BST13_15100</name>
</gene>
<dbReference type="STRING" id="1927124.BST13_15100"/>
<dbReference type="Gene3D" id="3.40.50.1820">
    <property type="entry name" value="alpha/beta hydrolase"/>
    <property type="match status" value="1"/>
</dbReference>
<evidence type="ECO:0000259" key="3">
    <source>
        <dbReference type="Pfam" id="PF07859"/>
    </source>
</evidence>
<dbReference type="InterPro" id="IPR029058">
    <property type="entry name" value="AB_hydrolase_fold"/>
</dbReference>
<protein>
    <submittedName>
        <fullName evidence="4">Esterase</fullName>
    </submittedName>
</protein>
<dbReference type="EMBL" id="MVHF01000013">
    <property type="protein sequence ID" value="ORA35027.1"/>
    <property type="molecule type" value="Genomic_DNA"/>
</dbReference>
<feature type="domain" description="Alpha/beta hydrolase fold-3" evidence="3">
    <location>
        <begin position="98"/>
        <end position="300"/>
    </location>
</feature>
<dbReference type="PANTHER" id="PTHR48081">
    <property type="entry name" value="AB HYDROLASE SUPERFAMILY PROTEIN C4A8.06C"/>
    <property type="match status" value="1"/>
</dbReference>
<dbReference type="InterPro" id="IPR050300">
    <property type="entry name" value="GDXG_lipolytic_enzyme"/>
</dbReference>
<keyword evidence="2" id="KW-0378">Hydrolase</keyword>
<dbReference type="PANTHER" id="PTHR48081:SF8">
    <property type="entry name" value="ALPHA_BETA HYDROLASE FOLD-3 DOMAIN-CONTAINING PROTEIN-RELATED"/>
    <property type="match status" value="1"/>
</dbReference>
<dbReference type="OrthoDB" id="9803828at2"/>
<evidence type="ECO:0000313" key="4">
    <source>
        <dbReference type="EMBL" id="ORA35027.1"/>
    </source>
</evidence>
<name>A0A1X0AY64_9MYCO</name>
<evidence type="ECO:0000256" key="2">
    <source>
        <dbReference type="ARBA" id="ARBA00022801"/>
    </source>
</evidence>
<evidence type="ECO:0000256" key="1">
    <source>
        <dbReference type="ARBA" id="ARBA00010515"/>
    </source>
</evidence>